<organism evidence="8 9">
    <name type="scientific">Desmophyllum pertusum</name>
    <dbReference type="NCBI Taxonomy" id="174260"/>
    <lineage>
        <taxon>Eukaryota</taxon>
        <taxon>Metazoa</taxon>
        <taxon>Cnidaria</taxon>
        <taxon>Anthozoa</taxon>
        <taxon>Hexacorallia</taxon>
        <taxon>Scleractinia</taxon>
        <taxon>Caryophylliina</taxon>
        <taxon>Caryophylliidae</taxon>
        <taxon>Desmophyllum</taxon>
    </lineage>
</organism>
<keyword evidence="9" id="KW-1185">Reference proteome</keyword>
<comment type="subcellular location">
    <subcellularLocation>
        <location evidence="1">Cell membrane</location>
        <topology evidence="1">Multi-pass membrane protein</topology>
    </subcellularLocation>
</comment>
<dbReference type="OrthoDB" id="5959857at2759"/>
<dbReference type="Pfam" id="PF02028">
    <property type="entry name" value="BCCT"/>
    <property type="match status" value="1"/>
</dbReference>
<dbReference type="Proteomes" id="UP001163046">
    <property type="component" value="Unassembled WGS sequence"/>
</dbReference>
<evidence type="ECO:0000256" key="6">
    <source>
        <dbReference type="ARBA" id="ARBA00023136"/>
    </source>
</evidence>
<dbReference type="PANTHER" id="PTHR30047">
    <property type="entry name" value="HIGH-AFFINITY CHOLINE TRANSPORT PROTEIN-RELATED"/>
    <property type="match status" value="1"/>
</dbReference>
<dbReference type="PANTHER" id="PTHR30047:SF7">
    <property type="entry name" value="HIGH-AFFINITY CHOLINE TRANSPORT PROTEIN"/>
    <property type="match status" value="1"/>
</dbReference>
<dbReference type="GO" id="GO:0005886">
    <property type="term" value="C:plasma membrane"/>
    <property type="evidence" value="ECO:0007669"/>
    <property type="project" value="UniProtKB-SubCell"/>
</dbReference>
<evidence type="ECO:0000256" key="1">
    <source>
        <dbReference type="ARBA" id="ARBA00004651"/>
    </source>
</evidence>
<evidence type="ECO:0000256" key="3">
    <source>
        <dbReference type="ARBA" id="ARBA00022475"/>
    </source>
</evidence>
<evidence type="ECO:0000256" key="5">
    <source>
        <dbReference type="ARBA" id="ARBA00022989"/>
    </source>
</evidence>
<evidence type="ECO:0000256" key="4">
    <source>
        <dbReference type="ARBA" id="ARBA00022692"/>
    </source>
</evidence>
<comment type="caution">
    <text evidence="8">The sequence shown here is derived from an EMBL/GenBank/DDBJ whole genome shotgun (WGS) entry which is preliminary data.</text>
</comment>
<evidence type="ECO:0000313" key="8">
    <source>
        <dbReference type="EMBL" id="KAJ7373472.1"/>
    </source>
</evidence>
<evidence type="ECO:0000256" key="7">
    <source>
        <dbReference type="SAM" id="Phobius"/>
    </source>
</evidence>
<dbReference type="GO" id="GO:0022857">
    <property type="term" value="F:transmembrane transporter activity"/>
    <property type="evidence" value="ECO:0007669"/>
    <property type="project" value="InterPro"/>
</dbReference>
<sequence length="110" mass="12900">MNVKEGASKKCRWFRFKIPCCKIGRLNFSFSVRLNPVVSLFSALLIWGFVVWCVMKAEAANEEMVNWRGWITLKCTWLYIGTQDVWALFIIVLYMSKYSKLKLGKPHEKT</sequence>
<evidence type="ECO:0000313" key="9">
    <source>
        <dbReference type="Proteomes" id="UP001163046"/>
    </source>
</evidence>
<keyword evidence="6 7" id="KW-0472">Membrane</keyword>
<keyword evidence="5 7" id="KW-1133">Transmembrane helix</keyword>
<proteinExistence type="predicted"/>
<accession>A0A9W9Z1K7</accession>
<reference evidence="8" key="1">
    <citation type="submission" date="2023-01" db="EMBL/GenBank/DDBJ databases">
        <title>Genome assembly of the deep-sea coral Lophelia pertusa.</title>
        <authorList>
            <person name="Herrera S."/>
            <person name="Cordes E."/>
        </authorList>
    </citation>
    <scope>NUCLEOTIDE SEQUENCE</scope>
    <source>
        <strain evidence="8">USNM1676648</strain>
        <tissue evidence="8">Polyp</tissue>
    </source>
</reference>
<keyword evidence="3" id="KW-1003">Cell membrane</keyword>
<feature type="transmembrane region" description="Helical" evidence="7">
    <location>
        <begin position="77"/>
        <end position="95"/>
    </location>
</feature>
<dbReference type="EMBL" id="MU826830">
    <property type="protein sequence ID" value="KAJ7373472.1"/>
    <property type="molecule type" value="Genomic_DNA"/>
</dbReference>
<keyword evidence="4 7" id="KW-0812">Transmembrane</keyword>
<name>A0A9W9Z1K7_9CNID</name>
<protein>
    <submittedName>
        <fullName evidence="8">Uncharacterized protein</fullName>
    </submittedName>
</protein>
<keyword evidence="2" id="KW-0813">Transport</keyword>
<evidence type="ECO:0000256" key="2">
    <source>
        <dbReference type="ARBA" id="ARBA00022448"/>
    </source>
</evidence>
<feature type="transmembrane region" description="Helical" evidence="7">
    <location>
        <begin position="37"/>
        <end position="57"/>
    </location>
</feature>
<dbReference type="AlphaFoldDB" id="A0A9W9Z1K7"/>
<dbReference type="InterPro" id="IPR000060">
    <property type="entry name" value="BCCT_transptr"/>
</dbReference>
<gene>
    <name evidence="8" type="ORF">OS493_011064</name>
</gene>